<feature type="domain" description="GST C-terminal" evidence="5">
    <location>
        <begin position="244"/>
        <end position="371"/>
    </location>
</feature>
<dbReference type="SFLD" id="SFLDS00019">
    <property type="entry name" value="Glutathione_Transferase_(cytos"/>
    <property type="match status" value="1"/>
</dbReference>
<dbReference type="SFLD" id="SFLDG00358">
    <property type="entry name" value="Main_(cytGST)"/>
    <property type="match status" value="1"/>
</dbReference>
<comment type="subunit">
    <text evidence="1">Homodimer.</text>
</comment>
<proteinExistence type="inferred from homology"/>
<dbReference type="Pfam" id="PF02798">
    <property type="entry name" value="GST_N"/>
    <property type="match status" value="1"/>
</dbReference>
<dbReference type="Gene3D" id="3.40.30.10">
    <property type="entry name" value="Glutaredoxin"/>
    <property type="match status" value="1"/>
</dbReference>
<feature type="domain" description="GST C-terminal" evidence="5">
    <location>
        <begin position="43"/>
        <end position="172"/>
    </location>
</feature>
<dbReference type="InterPro" id="IPR036249">
    <property type="entry name" value="Thioredoxin-like_sf"/>
</dbReference>
<protein>
    <recommendedName>
        <fullName evidence="7">Glutathione S-transferase</fullName>
    </recommendedName>
</protein>
<dbReference type="FunFam" id="1.20.1050.10:FF:000007">
    <property type="entry name" value="Glutathione S-transferase 1-1"/>
    <property type="match status" value="2"/>
</dbReference>
<organism evidence="6">
    <name type="scientific">Timema douglasi</name>
    <name type="common">Walking stick</name>
    <dbReference type="NCBI Taxonomy" id="61478"/>
    <lineage>
        <taxon>Eukaryota</taxon>
        <taxon>Metazoa</taxon>
        <taxon>Ecdysozoa</taxon>
        <taxon>Arthropoda</taxon>
        <taxon>Hexapoda</taxon>
        <taxon>Insecta</taxon>
        <taxon>Pterygota</taxon>
        <taxon>Neoptera</taxon>
        <taxon>Polyneoptera</taxon>
        <taxon>Phasmatodea</taxon>
        <taxon>Timematodea</taxon>
        <taxon>Timematoidea</taxon>
        <taxon>Timematidae</taxon>
        <taxon>Timema</taxon>
    </lineage>
</organism>
<name>A0A7R8ZDS4_TIMDO</name>
<evidence type="ECO:0000313" key="6">
    <source>
        <dbReference type="EMBL" id="CAD7201627.1"/>
    </source>
</evidence>
<dbReference type="PROSITE" id="PS50405">
    <property type="entry name" value="GST_CTER"/>
    <property type="match status" value="2"/>
</dbReference>
<evidence type="ECO:0000259" key="5">
    <source>
        <dbReference type="PROSITE" id="PS50405"/>
    </source>
</evidence>
<dbReference type="CDD" id="cd03045">
    <property type="entry name" value="GST_N_Delta_Epsilon"/>
    <property type="match status" value="1"/>
</dbReference>
<dbReference type="InterPro" id="IPR040079">
    <property type="entry name" value="Glutathione_S-Trfase"/>
</dbReference>
<evidence type="ECO:0008006" key="7">
    <source>
        <dbReference type="Google" id="ProtNLM"/>
    </source>
</evidence>
<dbReference type="AlphaFoldDB" id="A0A7R8ZDS4"/>
<dbReference type="GO" id="GO:0006749">
    <property type="term" value="P:glutathione metabolic process"/>
    <property type="evidence" value="ECO:0007669"/>
    <property type="project" value="TreeGrafter"/>
</dbReference>
<dbReference type="PANTHER" id="PTHR43969:SF9">
    <property type="entry name" value="GLUTATHIONE S TRANSFERASE D10, ISOFORM A-RELATED"/>
    <property type="match status" value="1"/>
</dbReference>
<reference evidence="6" key="1">
    <citation type="submission" date="2020-11" db="EMBL/GenBank/DDBJ databases">
        <authorList>
            <person name="Tran Van P."/>
        </authorList>
    </citation>
    <scope>NUCLEOTIDE SEQUENCE</scope>
</reference>
<gene>
    <name evidence="6" type="ORF">TDIB3V08_LOCUS7822</name>
</gene>
<sequence>MAKKASCSTAEDGEIEVRISVGRAILGYLVDQYAEDDSLYPKDPKKRALINQRMYFDISTLYQRLQDTYMARILHRESSIDPGTQSKFEDALSILNELLEGHDWMAGRDFSIADISLAVTVSTAEVRGTGNSRGSKQVPQGRSLARTGKVSSRPIMPLDLYYSPLSPPCLTVLLTARQLGVKLNLKQLNLKAWEHLSPQFCKMNPQHTIPTLNDDGFTLWESRAILGYLVNKFGESDDPLYPRDPKKRALVDQRLYFDIGTLYQNFMEYYFPVAFNGAEFDPKKIYKITRAIQVLETFLEDQQWVAGTSLTIADISIAVTLSCAEVSHLALGFDVSPSKYPNVYQWYGEAKNSISGYSELTNEALEFFKRLIDVAPGNRNK</sequence>
<evidence type="ECO:0000256" key="2">
    <source>
        <dbReference type="RuleBase" id="RU003494"/>
    </source>
</evidence>
<dbReference type="PROSITE" id="PS50404">
    <property type="entry name" value="GST_NTER"/>
    <property type="match status" value="1"/>
</dbReference>
<dbReference type="Pfam" id="PF00043">
    <property type="entry name" value="GST_C"/>
    <property type="match status" value="1"/>
</dbReference>
<dbReference type="FunFam" id="3.40.30.10:FF:000034">
    <property type="entry name" value="glutathione S-transferase 1"/>
    <property type="match status" value="1"/>
</dbReference>
<dbReference type="InterPro" id="IPR004045">
    <property type="entry name" value="Glutathione_S-Trfase_N"/>
</dbReference>
<evidence type="ECO:0000256" key="1">
    <source>
        <dbReference type="ARBA" id="ARBA00011738"/>
    </source>
</evidence>
<comment type="similarity">
    <text evidence="2">Belongs to the GST superfamily.</text>
</comment>
<feature type="compositionally biased region" description="Polar residues" evidence="3">
    <location>
        <begin position="128"/>
        <end position="140"/>
    </location>
</feature>
<dbReference type="SUPFAM" id="SSF52833">
    <property type="entry name" value="Thioredoxin-like"/>
    <property type="match status" value="1"/>
</dbReference>
<dbReference type="Gene3D" id="1.20.1050.10">
    <property type="match status" value="2"/>
</dbReference>
<dbReference type="SFLD" id="SFLDG01153">
    <property type="entry name" value="Main.4:_Theta-like"/>
    <property type="match status" value="1"/>
</dbReference>
<dbReference type="CDD" id="cd03177">
    <property type="entry name" value="GST_C_Delta_Epsilon"/>
    <property type="match status" value="2"/>
</dbReference>
<feature type="domain" description="GST N-terminal" evidence="4">
    <location>
        <begin position="156"/>
        <end position="237"/>
    </location>
</feature>
<feature type="region of interest" description="Disordered" evidence="3">
    <location>
        <begin position="128"/>
        <end position="149"/>
    </location>
</feature>
<accession>A0A7R8ZDS4</accession>
<dbReference type="PANTHER" id="PTHR43969">
    <property type="entry name" value="GLUTATHIONE S TRANSFERASE D10, ISOFORM A-RELATED"/>
    <property type="match status" value="1"/>
</dbReference>
<dbReference type="SUPFAM" id="SSF47616">
    <property type="entry name" value="GST C-terminal domain-like"/>
    <property type="match status" value="2"/>
</dbReference>
<dbReference type="GO" id="GO:0004364">
    <property type="term" value="F:glutathione transferase activity"/>
    <property type="evidence" value="ECO:0007669"/>
    <property type="project" value="TreeGrafter"/>
</dbReference>
<dbReference type="InterPro" id="IPR004046">
    <property type="entry name" value="GST_C"/>
</dbReference>
<evidence type="ECO:0000259" key="4">
    <source>
        <dbReference type="PROSITE" id="PS50404"/>
    </source>
</evidence>
<dbReference type="InterPro" id="IPR036282">
    <property type="entry name" value="Glutathione-S-Trfase_C_sf"/>
</dbReference>
<evidence type="ECO:0000256" key="3">
    <source>
        <dbReference type="SAM" id="MobiDB-lite"/>
    </source>
</evidence>
<dbReference type="InterPro" id="IPR010987">
    <property type="entry name" value="Glutathione-S-Trfase_C-like"/>
</dbReference>
<dbReference type="EMBL" id="OA568537">
    <property type="protein sequence ID" value="CAD7201627.1"/>
    <property type="molecule type" value="Genomic_DNA"/>
</dbReference>